<name>A0A9Q3CCD1_9BASI</name>
<evidence type="ECO:0000313" key="3">
    <source>
        <dbReference type="Proteomes" id="UP000765509"/>
    </source>
</evidence>
<comment type="caution">
    <text evidence="2">The sequence shown here is derived from an EMBL/GenBank/DDBJ whole genome shotgun (WGS) entry which is preliminary data.</text>
</comment>
<feature type="region of interest" description="Disordered" evidence="1">
    <location>
        <begin position="1"/>
        <end position="26"/>
    </location>
</feature>
<feature type="compositionally biased region" description="Polar residues" evidence="1">
    <location>
        <begin position="13"/>
        <end position="26"/>
    </location>
</feature>
<reference evidence="2" key="1">
    <citation type="submission" date="2021-03" db="EMBL/GenBank/DDBJ databases">
        <title>Draft genome sequence of rust myrtle Austropuccinia psidii MF-1, a brazilian biotype.</title>
        <authorList>
            <person name="Quecine M.C."/>
            <person name="Pachon D.M.R."/>
            <person name="Bonatelli M.L."/>
            <person name="Correr F.H."/>
            <person name="Franceschini L.M."/>
            <person name="Leite T.F."/>
            <person name="Margarido G.R.A."/>
            <person name="Almeida C.A."/>
            <person name="Ferrarezi J.A."/>
            <person name="Labate C.A."/>
        </authorList>
    </citation>
    <scope>NUCLEOTIDE SEQUENCE</scope>
    <source>
        <strain evidence="2">MF-1</strain>
    </source>
</reference>
<protein>
    <submittedName>
        <fullName evidence="2">Uncharacterized protein</fullName>
    </submittedName>
</protein>
<accession>A0A9Q3CCD1</accession>
<organism evidence="2 3">
    <name type="scientific">Austropuccinia psidii MF-1</name>
    <dbReference type="NCBI Taxonomy" id="1389203"/>
    <lineage>
        <taxon>Eukaryota</taxon>
        <taxon>Fungi</taxon>
        <taxon>Dikarya</taxon>
        <taxon>Basidiomycota</taxon>
        <taxon>Pucciniomycotina</taxon>
        <taxon>Pucciniomycetes</taxon>
        <taxon>Pucciniales</taxon>
        <taxon>Sphaerophragmiaceae</taxon>
        <taxon>Austropuccinia</taxon>
    </lineage>
</organism>
<evidence type="ECO:0000256" key="1">
    <source>
        <dbReference type="SAM" id="MobiDB-lite"/>
    </source>
</evidence>
<evidence type="ECO:0000313" key="2">
    <source>
        <dbReference type="EMBL" id="MBW0480000.1"/>
    </source>
</evidence>
<keyword evidence="3" id="KW-1185">Reference proteome</keyword>
<sequence length="126" mass="14858">MNPSPITQPRPSPLHTSHQLQPVARTSHQRDYWSPFPFSTAQLFQNWDCRLIRVTREDPAVVNEGQHAVARFFRSFDRNSGELIVYENYRMIAGTSPEKMTFKFSFYEDELIKKFKRTFENVGKDN</sequence>
<gene>
    <name evidence="2" type="ORF">O181_019715</name>
</gene>
<dbReference type="Proteomes" id="UP000765509">
    <property type="component" value="Unassembled WGS sequence"/>
</dbReference>
<dbReference type="AlphaFoldDB" id="A0A9Q3CCD1"/>
<proteinExistence type="predicted"/>
<dbReference type="EMBL" id="AVOT02005794">
    <property type="protein sequence ID" value="MBW0480000.1"/>
    <property type="molecule type" value="Genomic_DNA"/>
</dbReference>
<feature type="compositionally biased region" description="Pro residues" evidence="1">
    <location>
        <begin position="1"/>
        <end position="12"/>
    </location>
</feature>